<protein>
    <submittedName>
        <fullName evidence="1">Uncharacterized protein</fullName>
    </submittedName>
</protein>
<accession>A0A4Z2ERG5</accession>
<gene>
    <name evidence="1" type="ORF">EYF80_058649</name>
</gene>
<keyword evidence="2" id="KW-1185">Reference proteome</keyword>
<sequence length="62" mass="6485">MRSHGALSQSNGFLSRGPVTCLGAAGGGLLVSIHELKLIPSQRSVRRGSSYACSLRVLTKVC</sequence>
<reference evidence="1 2" key="1">
    <citation type="submission" date="2019-03" db="EMBL/GenBank/DDBJ databases">
        <title>First draft genome of Liparis tanakae, snailfish: a comprehensive survey of snailfish specific genes.</title>
        <authorList>
            <person name="Kim W."/>
            <person name="Song I."/>
            <person name="Jeong J.-H."/>
            <person name="Kim D."/>
            <person name="Kim S."/>
            <person name="Ryu S."/>
            <person name="Song J.Y."/>
            <person name="Lee S.K."/>
        </authorList>
    </citation>
    <scope>NUCLEOTIDE SEQUENCE [LARGE SCALE GENOMIC DNA]</scope>
    <source>
        <tissue evidence="1">Muscle</tissue>
    </source>
</reference>
<organism evidence="1 2">
    <name type="scientific">Liparis tanakae</name>
    <name type="common">Tanaka's snailfish</name>
    <dbReference type="NCBI Taxonomy" id="230148"/>
    <lineage>
        <taxon>Eukaryota</taxon>
        <taxon>Metazoa</taxon>
        <taxon>Chordata</taxon>
        <taxon>Craniata</taxon>
        <taxon>Vertebrata</taxon>
        <taxon>Euteleostomi</taxon>
        <taxon>Actinopterygii</taxon>
        <taxon>Neopterygii</taxon>
        <taxon>Teleostei</taxon>
        <taxon>Neoteleostei</taxon>
        <taxon>Acanthomorphata</taxon>
        <taxon>Eupercaria</taxon>
        <taxon>Perciformes</taxon>
        <taxon>Cottioidei</taxon>
        <taxon>Cottales</taxon>
        <taxon>Liparidae</taxon>
        <taxon>Liparis</taxon>
    </lineage>
</organism>
<dbReference type="Proteomes" id="UP000314294">
    <property type="component" value="Unassembled WGS sequence"/>
</dbReference>
<proteinExistence type="predicted"/>
<evidence type="ECO:0000313" key="2">
    <source>
        <dbReference type="Proteomes" id="UP000314294"/>
    </source>
</evidence>
<dbReference type="EMBL" id="SRLO01003699">
    <property type="protein sequence ID" value="TNN31200.1"/>
    <property type="molecule type" value="Genomic_DNA"/>
</dbReference>
<name>A0A4Z2ERG5_9TELE</name>
<evidence type="ECO:0000313" key="1">
    <source>
        <dbReference type="EMBL" id="TNN31200.1"/>
    </source>
</evidence>
<dbReference type="AlphaFoldDB" id="A0A4Z2ERG5"/>
<comment type="caution">
    <text evidence="1">The sequence shown here is derived from an EMBL/GenBank/DDBJ whole genome shotgun (WGS) entry which is preliminary data.</text>
</comment>